<accession>A0ABS2Y8H2</accession>
<proteinExistence type="predicted"/>
<feature type="transmembrane region" description="Helical" evidence="2">
    <location>
        <begin position="12"/>
        <end position="35"/>
    </location>
</feature>
<sequence>MYRFFVELWIYLGLAWLSLFINWKVSMFVAVHRALKKRRKRRRESLKDQHHHHKSKTALSTAKTTATNTTSNTTTGDINIFNFLSKKQVSYNDLIKQIGTTNGTAVRSGSTHNNKILSFERSPRLKRSHSQGDMEMYSMNKGFMYDRPSILQAMSEKEELELEIFENQLDKDERENGGRWDPKGYQSFIFQNANITFIDEENLMEAESKEKFSLDDNVES</sequence>
<evidence type="ECO:0000313" key="3">
    <source>
        <dbReference type="EMBL" id="MBN3282277.1"/>
    </source>
</evidence>
<comment type="caution">
    <text evidence="3">The sequence shown here is derived from an EMBL/GenBank/DDBJ whole genome shotgun (WGS) entry which is preliminary data.</text>
</comment>
<dbReference type="EMBL" id="JAAWVQ010116228">
    <property type="protein sequence ID" value="MBN3282277.1"/>
    <property type="molecule type" value="Genomic_DNA"/>
</dbReference>
<feature type="compositionally biased region" description="Basic residues" evidence="1">
    <location>
        <begin position="40"/>
        <end position="56"/>
    </location>
</feature>
<feature type="compositionally biased region" description="Low complexity" evidence="1">
    <location>
        <begin position="57"/>
        <end position="71"/>
    </location>
</feature>
<evidence type="ECO:0000256" key="1">
    <source>
        <dbReference type="SAM" id="MobiDB-lite"/>
    </source>
</evidence>
<keyword evidence="4" id="KW-1185">Reference proteome</keyword>
<feature type="non-terminal residue" evidence="3">
    <location>
        <position position="220"/>
    </location>
</feature>
<organism evidence="3 4">
    <name type="scientific">Polyodon spathula</name>
    <name type="common">North American paddlefish</name>
    <name type="synonym">Squalus spathula</name>
    <dbReference type="NCBI Taxonomy" id="7913"/>
    <lineage>
        <taxon>Eukaryota</taxon>
        <taxon>Metazoa</taxon>
        <taxon>Chordata</taxon>
        <taxon>Craniata</taxon>
        <taxon>Vertebrata</taxon>
        <taxon>Euteleostomi</taxon>
        <taxon>Actinopterygii</taxon>
        <taxon>Chondrostei</taxon>
        <taxon>Acipenseriformes</taxon>
        <taxon>Polyodontidae</taxon>
        <taxon>Polyodon</taxon>
    </lineage>
</organism>
<reference evidence="3" key="1">
    <citation type="journal article" date="2021" name="Cell">
        <title>Tracing the genetic footprints of vertebrate landing in non-teleost ray-finned fishes.</title>
        <authorList>
            <person name="Bi X."/>
            <person name="Wang K."/>
            <person name="Yang L."/>
            <person name="Pan H."/>
            <person name="Jiang H."/>
            <person name="Wei Q."/>
            <person name="Fang M."/>
            <person name="Yu H."/>
            <person name="Zhu C."/>
            <person name="Cai Y."/>
            <person name="He Y."/>
            <person name="Gan X."/>
            <person name="Zeng H."/>
            <person name="Yu D."/>
            <person name="Zhu Y."/>
            <person name="Jiang H."/>
            <person name="Qiu Q."/>
            <person name="Yang H."/>
            <person name="Zhang Y.E."/>
            <person name="Wang W."/>
            <person name="Zhu M."/>
            <person name="He S."/>
            <person name="Zhang G."/>
        </authorList>
    </citation>
    <scope>NUCLEOTIDE SEQUENCE</scope>
    <source>
        <strain evidence="3">Pddl_001</strain>
    </source>
</reference>
<evidence type="ECO:0000256" key="2">
    <source>
        <dbReference type="SAM" id="Phobius"/>
    </source>
</evidence>
<feature type="region of interest" description="Disordered" evidence="1">
    <location>
        <begin position="40"/>
        <end position="71"/>
    </location>
</feature>
<gene>
    <name evidence="3" type="primary">Kcnk5_2</name>
    <name evidence="3" type="ORF">GTO93_0007513</name>
</gene>
<keyword evidence="2" id="KW-0812">Transmembrane</keyword>
<evidence type="ECO:0000313" key="4">
    <source>
        <dbReference type="Proteomes" id="UP001166093"/>
    </source>
</evidence>
<keyword evidence="2" id="KW-1133">Transmembrane helix</keyword>
<feature type="non-terminal residue" evidence="3">
    <location>
        <position position="1"/>
    </location>
</feature>
<name>A0ABS2Y8H2_POLSP</name>
<keyword evidence="2" id="KW-0472">Membrane</keyword>
<protein>
    <submittedName>
        <fullName evidence="3">KCNK5 protein</fullName>
    </submittedName>
</protein>
<dbReference type="Proteomes" id="UP001166093">
    <property type="component" value="Unassembled WGS sequence"/>
</dbReference>